<keyword evidence="7 12" id="KW-0220">Diaminopimelate biosynthesis</keyword>
<accession>A0A7W8EI94</accession>
<comment type="similarity">
    <text evidence="3 12 13">Belongs to the DapA family.</text>
</comment>
<dbReference type="HAMAP" id="MF_00418">
    <property type="entry name" value="DapA"/>
    <property type="match status" value="1"/>
</dbReference>
<evidence type="ECO:0000313" key="16">
    <source>
        <dbReference type="EMBL" id="MBB5080409.1"/>
    </source>
</evidence>
<keyword evidence="10 12" id="KW-0704">Schiff base</keyword>
<keyword evidence="8 12" id="KW-0457">Lysine biosynthesis</keyword>
<comment type="caution">
    <text evidence="16">The sequence shown here is derived from an EMBL/GenBank/DDBJ whole genome shotgun (WGS) entry which is preliminary data.</text>
</comment>
<dbReference type="InterPro" id="IPR020624">
    <property type="entry name" value="Schiff_base-form_aldolases_CS"/>
</dbReference>
<evidence type="ECO:0000256" key="2">
    <source>
        <dbReference type="ARBA" id="ARBA00005120"/>
    </source>
</evidence>
<dbReference type="SMART" id="SM01130">
    <property type="entry name" value="DHDPS"/>
    <property type="match status" value="1"/>
</dbReference>
<evidence type="ECO:0000256" key="13">
    <source>
        <dbReference type="PIRNR" id="PIRNR001365"/>
    </source>
</evidence>
<dbReference type="InterPro" id="IPR002220">
    <property type="entry name" value="DapA-like"/>
</dbReference>
<comment type="catalytic activity">
    <reaction evidence="11 12">
        <text>L-aspartate 4-semialdehyde + pyruvate = (2S,4S)-4-hydroxy-2,3,4,5-tetrahydrodipicolinate + H2O + H(+)</text>
        <dbReference type="Rhea" id="RHEA:34171"/>
        <dbReference type="ChEBI" id="CHEBI:15361"/>
        <dbReference type="ChEBI" id="CHEBI:15377"/>
        <dbReference type="ChEBI" id="CHEBI:15378"/>
        <dbReference type="ChEBI" id="CHEBI:67139"/>
        <dbReference type="ChEBI" id="CHEBI:537519"/>
        <dbReference type="EC" id="4.3.3.7"/>
    </reaction>
</comment>
<sequence>MASPNGTTDAPFGRMLTAMVTPFTRDGAVDYAAVRRLAAYLVDEQRNDGLVVSGTTGESPTTSDEEKTRILEAVLETVGDRATVVAGAGTNDTHHSVELAKAAERVGAHGLLVVTPYYNKPPQEGLYRHFSQVADSTQLPVMLYDIPGRSGVPIASETLIRLAQHERIVAVKDAKGDMFAAGQVMLATDLAFYSGDDLLNLPWLSVGAAGFVSVVGHVVGSELAKMIQLFRNNHAEQARAIHRQLIPVVDGIMLRTGGAIMVKAALGLVGMPVGPVRLPLVEADDKQIAELRACLVAGGVKLTDI</sequence>
<dbReference type="PANTHER" id="PTHR12128:SF66">
    <property type="entry name" value="4-HYDROXY-2-OXOGLUTARATE ALDOLASE, MITOCHONDRIAL"/>
    <property type="match status" value="1"/>
</dbReference>
<gene>
    <name evidence="12" type="primary">dapA</name>
    <name evidence="16" type="ORF">HNR40_005896</name>
</gene>
<dbReference type="AlphaFoldDB" id="A0A7W8EI94"/>
<dbReference type="CDD" id="cd00950">
    <property type="entry name" value="DHDPS"/>
    <property type="match status" value="1"/>
</dbReference>
<dbReference type="NCBIfam" id="TIGR00674">
    <property type="entry name" value="dapA"/>
    <property type="match status" value="1"/>
</dbReference>
<comment type="caution">
    <text evidence="12">Was originally thought to be a dihydrodipicolinate synthase (DHDPS), catalyzing the condensation of (S)-aspartate-beta-semialdehyde [(S)-ASA] and pyruvate to dihydrodipicolinate (DHDP). However, it was shown in E.coli that the product of the enzymatic reaction is not dihydrodipicolinate but in fact (4S)-4-hydroxy-2,3,4,5-tetrahydro-(2S)-dipicolinic acid (HTPA), and that the consecutive dehydration reaction leading to DHDP is not spontaneous but catalyzed by DapB.</text>
</comment>
<comment type="pathway">
    <text evidence="2 12">Amino-acid biosynthesis; L-lysine biosynthesis via DAP pathway; (S)-tetrahydrodipicolinate from L-aspartate: step 3/4.</text>
</comment>
<dbReference type="GO" id="GO:0008840">
    <property type="term" value="F:4-hydroxy-tetrahydrodipicolinate synthase activity"/>
    <property type="evidence" value="ECO:0007669"/>
    <property type="project" value="UniProtKB-UniRule"/>
</dbReference>
<dbReference type="InterPro" id="IPR005263">
    <property type="entry name" value="DapA"/>
</dbReference>
<dbReference type="InterPro" id="IPR020625">
    <property type="entry name" value="Schiff_base-form_aldolases_AS"/>
</dbReference>
<feature type="active site" description="Proton donor/acceptor" evidence="12 14">
    <location>
        <position position="144"/>
    </location>
</feature>
<dbReference type="EMBL" id="JACHIN010000008">
    <property type="protein sequence ID" value="MBB5080409.1"/>
    <property type="molecule type" value="Genomic_DNA"/>
</dbReference>
<dbReference type="InterPro" id="IPR013785">
    <property type="entry name" value="Aldolase_TIM"/>
</dbReference>
<feature type="active site" description="Schiff-base intermediate with substrate" evidence="12 14">
    <location>
        <position position="172"/>
    </location>
</feature>
<feature type="binding site" evidence="12 15">
    <location>
        <position position="56"/>
    </location>
    <ligand>
        <name>pyruvate</name>
        <dbReference type="ChEBI" id="CHEBI:15361"/>
    </ligand>
</feature>
<comment type="subcellular location">
    <subcellularLocation>
        <location evidence="12">Cytoplasm</location>
    </subcellularLocation>
</comment>
<evidence type="ECO:0000256" key="8">
    <source>
        <dbReference type="ARBA" id="ARBA00023154"/>
    </source>
</evidence>
<dbReference type="PANTHER" id="PTHR12128">
    <property type="entry name" value="DIHYDRODIPICOLINATE SYNTHASE"/>
    <property type="match status" value="1"/>
</dbReference>
<organism evidence="16 17">
    <name type="scientific">Nonomuraea endophytica</name>
    <dbReference type="NCBI Taxonomy" id="714136"/>
    <lineage>
        <taxon>Bacteria</taxon>
        <taxon>Bacillati</taxon>
        <taxon>Actinomycetota</taxon>
        <taxon>Actinomycetes</taxon>
        <taxon>Streptosporangiales</taxon>
        <taxon>Streptosporangiaceae</taxon>
        <taxon>Nonomuraea</taxon>
    </lineage>
</organism>
<dbReference type="GO" id="GO:0009089">
    <property type="term" value="P:lysine biosynthetic process via diaminopimelate"/>
    <property type="evidence" value="ECO:0007669"/>
    <property type="project" value="UniProtKB-UniRule"/>
</dbReference>
<feature type="site" description="Part of a proton relay during catalysis" evidence="12">
    <location>
        <position position="55"/>
    </location>
</feature>
<evidence type="ECO:0000313" key="17">
    <source>
        <dbReference type="Proteomes" id="UP000568380"/>
    </source>
</evidence>
<dbReference type="EC" id="4.3.3.7" evidence="4 12"/>
<name>A0A7W8EI94_9ACTN</name>
<evidence type="ECO:0000256" key="9">
    <source>
        <dbReference type="ARBA" id="ARBA00023239"/>
    </source>
</evidence>
<dbReference type="GO" id="GO:0005829">
    <property type="term" value="C:cytosol"/>
    <property type="evidence" value="ECO:0007669"/>
    <property type="project" value="TreeGrafter"/>
</dbReference>
<protein>
    <recommendedName>
        <fullName evidence="4 12">4-hydroxy-tetrahydrodipicolinate synthase</fullName>
        <shortName evidence="12">HTPA synthase</shortName>
        <ecNumber evidence="4 12">4.3.3.7</ecNumber>
    </recommendedName>
</protein>
<dbReference type="PROSITE" id="PS00665">
    <property type="entry name" value="DHDPS_1"/>
    <property type="match status" value="1"/>
</dbReference>
<evidence type="ECO:0000256" key="6">
    <source>
        <dbReference type="ARBA" id="ARBA00022605"/>
    </source>
</evidence>
<keyword evidence="9 12" id="KW-0456">Lyase</keyword>
<feature type="site" description="Part of a proton relay during catalysis" evidence="12">
    <location>
        <position position="118"/>
    </location>
</feature>
<dbReference type="GO" id="GO:0019877">
    <property type="term" value="P:diaminopimelate biosynthetic process"/>
    <property type="evidence" value="ECO:0007669"/>
    <property type="project" value="UniProtKB-UniRule"/>
</dbReference>
<evidence type="ECO:0000256" key="4">
    <source>
        <dbReference type="ARBA" id="ARBA00012086"/>
    </source>
</evidence>
<evidence type="ECO:0000256" key="14">
    <source>
        <dbReference type="PIRSR" id="PIRSR001365-1"/>
    </source>
</evidence>
<dbReference type="PIRSF" id="PIRSF001365">
    <property type="entry name" value="DHDPS"/>
    <property type="match status" value="1"/>
</dbReference>
<evidence type="ECO:0000256" key="11">
    <source>
        <dbReference type="ARBA" id="ARBA00047836"/>
    </source>
</evidence>
<evidence type="ECO:0000256" key="5">
    <source>
        <dbReference type="ARBA" id="ARBA00022490"/>
    </source>
</evidence>
<evidence type="ECO:0000256" key="7">
    <source>
        <dbReference type="ARBA" id="ARBA00022915"/>
    </source>
</evidence>
<evidence type="ECO:0000256" key="3">
    <source>
        <dbReference type="ARBA" id="ARBA00007592"/>
    </source>
</evidence>
<comment type="subunit">
    <text evidence="12">Homotetramer; dimer of dimers.</text>
</comment>
<dbReference type="Proteomes" id="UP000568380">
    <property type="component" value="Unassembled WGS sequence"/>
</dbReference>
<keyword evidence="5 12" id="KW-0963">Cytoplasm</keyword>
<evidence type="ECO:0000256" key="1">
    <source>
        <dbReference type="ARBA" id="ARBA00003294"/>
    </source>
</evidence>
<feature type="binding site" evidence="12 15">
    <location>
        <position position="212"/>
    </location>
    <ligand>
        <name>pyruvate</name>
        <dbReference type="ChEBI" id="CHEBI:15361"/>
    </ligand>
</feature>
<evidence type="ECO:0000256" key="12">
    <source>
        <dbReference type="HAMAP-Rule" id="MF_00418"/>
    </source>
</evidence>
<dbReference type="PRINTS" id="PR00146">
    <property type="entry name" value="DHPICSNTHASE"/>
</dbReference>
<dbReference type="RefSeq" id="WP_184966867.1">
    <property type="nucleotide sequence ID" value="NZ_JACHIN010000008.1"/>
</dbReference>
<dbReference type="UniPathway" id="UPA00034">
    <property type="reaction ID" value="UER00017"/>
</dbReference>
<proteinExistence type="inferred from homology"/>
<keyword evidence="17" id="KW-1185">Reference proteome</keyword>
<dbReference type="PROSITE" id="PS00666">
    <property type="entry name" value="DHDPS_2"/>
    <property type="match status" value="1"/>
</dbReference>
<dbReference type="Gene3D" id="3.20.20.70">
    <property type="entry name" value="Aldolase class I"/>
    <property type="match status" value="1"/>
</dbReference>
<reference evidence="16 17" key="1">
    <citation type="submission" date="2020-08" db="EMBL/GenBank/DDBJ databases">
        <title>Genomic Encyclopedia of Type Strains, Phase IV (KMG-IV): sequencing the most valuable type-strain genomes for metagenomic binning, comparative biology and taxonomic classification.</title>
        <authorList>
            <person name="Goeker M."/>
        </authorList>
    </citation>
    <scope>NUCLEOTIDE SEQUENCE [LARGE SCALE GENOMIC DNA]</scope>
    <source>
        <strain evidence="16 17">DSM 45385</strain>
    </source>
</reference>
<keyword evidence="6 12" id="KW-0028">Amino-acid biosynthesis</keyword>
<evidence type="ECO:0000256" key="10">
    <source>
        <dbReference type="ARBA" id="ARBA00023270"/>
    </source>
</evidence>
<comment type="function">
    <text evidence="1 12">Catalyzes the condensation of (S)-aspartate-beta-semialdehyde [(S)-ASA] and pyruvate to 4-hydroxy-tetrahydrodipicolinate (HTPA).</text>
</comment>
<dbReference type="SUPFAM" id="SSF51569">
    <property type="entry name" value="Aldolase"/>
    <property type="match status" value="1"/>
</dbReference>
<evidence type="ECO:0000256" key="15">
    <source>
        <dbReference type="PIRSR" id="PIRSR001365-2"/>
    </source>
</evidence>
<dbReference type="Pfam" id="PF00701">
    <property type="entry name" value="DHDPS"/>
    <property type="match status" value="1"/>
</dbReference>